<protein>
    <submittedName>
        <fullName evidence="6">Maestro heat-like repeat-containing protein family member 1</fullName>
    </submittedName>
</protein>
<dbReference type="EMBL" id="VIIS01001289">
    <property type="protein sequence ID" value="KAF0300155.1"/>
    <property type="molecule type" value="Genomic_DNA"/>
</dbReference>
<feature type="domain" description="MROH2B-like HEAT-repeats" evidence="4">
    <location>
        <begin position="434"/>
        <end position="1075"/>
    </location>
</feature>
<sequence length="1212" mass="134574">MTEPLFSQFPAELSSSCESLGDGGLWEQQPPLLQDPPAGESPPPAEPAVQMSEEGLGNSRTAHEHAGEPGEPANHREAGNEAGPGAVDEEGTDALTVVGARRRSARRHRRPLRPAVQTVPAAQHRAQRPKATARTSIVNGPEQAGLRETFPGIWTEIVGHQASMVIVSDVMARTGWRAVTCAAEACSCLLTSLLDAASDVQDEVRASVSTAIFTLGRSKPYDVLLTVFNYLTADRPKGFMQRICILQAVEEICRDVGAELDDHEVMEIAPLIVNEMVSSKEVIPQIQQPCSEALVGLGQNHCFQVMEILTTKLETSQLPHFYTLQTMGSLATSNVYTMVPFLKGILGPMQPMLNMVKQDNLKWAFAFVIARFCECITEYLANIDKAPDPLVKKEFYSTEINSAFDILFNSWLTSKDSKVRLQVAESIGQMAHIMDTDKLSESLTKLLPALLQLYKRHSEPYPVTCALAMVLDASLITGKHVLELHMEAMLTALFQQVCAVPDYTLPLTVKNHYEVLRCCDTLAKCSPDPVVSFYLNRLGHSSDRVRTGSLTVLKHLINASEFELAQKVPDIEGGLRLLLMDPSNKVKKALTQVIMALAHRGFLTQQDGAVFVEFIVRQCCLPDEPPARRPAEADVTAESLRSMCENVLHLLSTTVDQMLPLLWPHLLEYLTPEYAGALPTVIKCAAQLAGRARKMDPEPDIYANNPNLHQPATLLSYLMVWLGCPEPGSRGHHTLQLMEGVVNQINTGLAELWDLRLPELTDKLNENYDGRQRREWEQSVLSFLRESLVAVDNQEWVDQVGAAMAGHLSSTLYAERPRERAFLMRCMAACVCRQQHKKLVCAHIDSIFASVRHTEPCERQGCAQALGLISSVHLDPVLAKLDQVARAELSKKPTGLLGFMKDTKGEAAQERMRATVILCYGQVALMAPQHLLLERFEVPVFRDLQTFLPNCKTAEVRRAIVETSGELARALHPDRLKERYRFRGRDQLLQFTLTALRTEHELEVVHQILASARALVSLDPALTTEDRTGLMKTVFEAVYPVRRELPQDHESTAQYQIHRKIVSELDRLVCTLLLRDVSPAVLDDLVTSLVPWVTSQAAHERAHSMSTLGMVLQTYLDNVHVGEGLGPVSFCVGGQLLATLVPRCVDPELTIRPIAFDAVHTVLKILSLYEGSQWDMEAMAELREKILNAEEANIKEDMATLSQLSLHCQYIV</sequence>
<dbReference type="PANTHER" id="PTHR23120:SF0">
    <property type="entry name" value="MAESTRO HEAT-LIKE REPEAT FAMILY MEMBER 1"/>
    <property type="match status" value="1"/>
</dbReference>
<gene>
    <name evidence="6" type="primary">MROH1_2</name>
    <name evidence="6" type="ORF">FJT64_027296</name>
</gene>
<dbReference type="InterPro" id="IPR011989">
    <property type="entry name" value="ARM-like"/>
</dbReference>
<dbReference type="Pfam" id="PF23221">
    <property type="entry name" value="HEAT_MROH2B_1st"/>
    <property type="match status" value="1"/>
</dbReference>
<dbReference type="PANTHER" id="PTHR23120">
    <property type="entry name" value="MAESTRO-RELATED HEAT DOMAIN-CONTAINING"/>
    <property type="match status" value="1"/>
</dbReference>
<keyword evidence="1" id="KW-0677">Repeat</keyword>
<feature type="compositionally biased region" description="Basic and acidic residues" evidence="2">
    <location>
        <begin position="61"/>
        <end position="79"/>
    </location>
</feature>
<dbReference type="InterPro" id="IPR048465">
    <property type="entry name" value="Maestro-like_HEAT"/>
</dbReference>
<dbReference type="Pfam" id="PF23210">
    <property type="entry name" value="HEAT_Maestro_2"/>
    <property type="match status" value="1"/>
</dbReference>
<dbReference type="InterPro" id="IPR055408">
    <property type="entry name" value="HEAT_MROH2B-like"/>
</dbReference>
<dbReference type="InterPro" id="IPR045206">
    <property type="entry name" value="Maestro_heat-like_prot"/>
</dbReference>
<proteinExistence type="predicted"/>
<dbReference type="AlphaFoldDB" id="A0A6A4W0Z8"/>
<evidence type="ECO:0000259" key="4">
    <source>
        <dbReference type="Pfam" id="PF23210"/>
    </source>
</evidence>
<organism evidence="6 7">
    <name type="scientific">Amphibalanus amphitrite</name>
    <name type="common">Striped barnacle</name>
    <name type="synonym">Balanus amphitrite</name>
    <dbReference type="NCBI Taxonomy" id="1232801"/>
    <lineage>
        <taxon>Eukaryota</taxon>
        <taxon>Metazoa</taxon>
        <taxon>Ecdysozoa</taxon>
        <taxon>Arthropoda</taxon>
        <taxon>Crustacea</taxon>
        <taxon>Multicrustacea</taxon>
        <taxon>Cirripedia</taxon>
        <taxon>Thoracica</taxon>
        <taxon>Thoracicalcarea</taxon>
        <taxon>Balanomorpha</taxon>
        <taxon>Balanoidea</taxon>
        <taxon>Balanidae</taxon>
        <taxon>Amphibalaninae</taxon>
        <taxon>Amphibalanus</taxon>
    </lineage>
</organism>
<evidence type="ECO:0000256" key="1">
    <source>
        <dbReference type="ARBA" id="ARBA00022737"/>
    </source>
</evidence>
<dbReference type="Pfam" id="PF21047">
    <property type="entry name" value="HEAT_Maestro"/>
    <property type="match status" value="1"/>
</dbReference>
<dbReference type="Gene3D" id="1.25.10.10">
    <property type="entry name" value="Leucine-rich Repeat Variant"/>
    <property type="match status" value="2"/>
</dbReference>
<evidence type="ECO:0000259" key="3">
    <source>
        <dbReference type="Pfam" id="PF21047"/>
    </source>
</evidence>
<feature type="compositionally biased region" description="Basic residues" evidence="2">
    <location>
        <begin position="100"/>
        <end position="112"/>
    </location>
</feature>
<comment type="caution">
    <text evidence="6">The sequence shown here is derived from an EMBL/GenBank/DDBJ whole genome shotgun (WGS) entry which is preliminary data.</text>
</comment>
<keyword evidence="7" id="KW-1185">Reference proteome</keyword>
<dbReference type="GO" id="GO:0005737">
    <property type="term" value="C:cytoplasm"/>
    <property type="evidence" value="ECO:0007669"/>
    <property type="project" value="TreeGrafter"/>
</dbReference>
<feature type="domain" description="Maestro-like HEAT-repeats" evidence="3">
    <location>
        <begin position="1099"/>
        <end position="1184"/>
    </location>
</feature>
<dbReference type="InterPro" id="IPR056282">
    <property type="entry name" value="MROH2B-like_N_HEAT"/>
</dbReference>
<evidence type="ECO:0000313" key="6">
    <source>
        <dbReference type="EMBL" id="KAF0300155.1"/>
    </source>
</evidence>
<feature type="region of interest" description="Disordered" evidence="2">
    <location>
        <begin position="1"/>
        <end position="134"/>
    </location>
</feature>
<evidence type="ECO:0000313" key="7">
    <source>
        <dbReference type="Proteomes" id="UP000440578"/>
    </source>
</evidence>
<accession>A0A6A4W0Z8</accession>
<dbReference type="InterPro" id="IPR016024">
    <property type="entry name" value="ARM-type_fold"/>
</dbReference>
<name>A0A6A4W0Z8_AMPAM</name>
<dbReference type="Proteomes" id="UP000440578">
    <property type="component" value="Unassembled WGS sequence"/>
</dbReference>
<evidence type="ECO:0000259" key="5">
    <source>
        <dbReference type="Pfam" id="PF23221"/>
    </source>
</evidence>
<evidence type="ECO:0000256" key="2">
    <source>
        <dbReference type="SAM" id="MobiDB-lite"/>
    </source>
</evidence>
<feature type="domain" description="MROH2B-like N-terminal HEAT-repeats" evidence="5">
    <location>
        <begin position="213"/>
        <end position="430"/>
    </location>
</feature>
<dbReference type="OrthoDB" id="1884734at2759"/>
<reference evidence="6 7" key="1">
    <citation type="submission" date="2019-07" db="EMBL/GenBank/DDBJ databases">
        <title>Draft genome assembly of a fouling barnacle, Amphibalanus amphitrite (Darwin, 1854): The first reference genome for Thecostraca.</title>
        <authorList>
            <person name="Kim W."/>
        </authorList>
    </citation>
    <scope>NUCLEOTIDE SEQUENCE [LARGE SCALE GENOMIC DNA]</scope>
    <source>
        <strain evidence="6">SNU_AA5</strain>
        <tissue evidence="6">Soma without cirri and trophi</tissue>
    </source>
</reference>
<dbReference type="SUPFAM" id="SSF48371">
    <property type="entry name" value="ARM repeat"/>
    <property type="match status" value="2"/>
</dbReference>